<reference evidence="6 16" key="6">
    <citation type="submission" date="2017-12" db="EMBL/GenBank/DDBJ databases">
        <authorList>
            <person name="Levesque S."/>
        </authorList>
    </citation>
    <scope>NUCLEOTIDE SEQUENCE [LARGE SCALE GENOMIC DNA]</scope>
    <source>
        <strain evidence="6 16">SMQ-1417</strain>
    </source>
</reference>
<protein>
    <submittedName>
        <fullName evidence="5 6">Nucleoside hydrolase</fullName>
        <ecNumber evidence="5">3.2.2.1</ecNumber>
    </submittedName>
</protein>
<dbReference type="GO" id="GO:0008477">
    <property type="term" value="F:purine nucleosidase activity"/>
    <property type="evidence" value="ECO:0007669"/>
    <property type="project" value="UniProtKB-EC"/>
</dbReference>
<accession>A0A1D7W2P4</accession>
<keyword evidence="1 5" id="KW-0378">Hydrolase</keyword>
<evidence type="ECO:0000313" key="16">
    <source>
        <dbReference type="Proteomes" id="UP000283000"/>
    </source>
</evidence>
<dbReference type="Proteomes" id="UP000283000">
    <property type="component" value="Chromosome"/>
</dbReference>
<dbReference type="Gene3D" id="3.90.245.10">
    <property type="entry name" value="Ribonucleoside hydrolase-like"/>
    <property type="match status" value="1"/>
</dbReference>
<dbReference type="eggNOG" id="COG1957">
    <property type="taxonomic scope" value="Bacteria"/>
</dbReference>
<dbReference type="Proteomes" id="UP000094793">
    <property type="component" value="Chromosome"/>
</dbReference>
<reference evidence="5" key="1">
    <citation type="submission" date="2016-09" db="EMBL/GenBank/DDBJ databases">
        <title>Complete Genome Sequence of Brevibacterium aurantiacum SMQ-1335.</title>
        <authorList>
            <person name="de Melo A.G."/>
            <person name="Labrie S.J."/>
            <person name="Dumaresq J."/>
            <person name="Roberts R.J."/>
            <person name="Tremblay D.M."/>
            <person name="Moineau S."/>
        </authorList>
    </citation>
    <scope>NUCLEOTIDE SEQUENCE</scope>
    <source>
        <strain evidence="5">SMQ-1335</strain>
    </source>
</reference>
<reference evidence="7 12" key="3">
    <citation type="journal article" date="2017" name="Elife">
        <title>Extensive horizontal gene transfer in cheese-associated bacteria.</title>
        <authorList>
            <person name="Bonham K.S."/>
            <person name="Wolfe B.E."/>
            <person name="Dutton R.J."/>
        </authorList>
    </citation>
    <scope>NUCLEOTIDE SEQUENCE [LARGE SCALE GENOMIC DNA]</scope>
    <source>
        <strain evidence="7 12">947_7</strain>
    </source>
</reference>
<evidence type="ECO:0000256" key="3">
    <source>
        <dbReference type="SAM" id="MobiDB-lite"/>
    </source>
</evidence>
<evidence type="ECO:0000313" key="5">
    <source>
        <dbReference type="EMBL" id="AOP53297.1"/>
    </source>
</evidence>
<dbReference type="PATRIC" id="fig|1703.10.peg.1630"/>
<dbReference type="PROSITE" id="PS01247">
    <property type="entry name" value="IUNH"/>
    <property type="match status" value="1"/>
</dbReference>
<reference evidence="6 16" key="7">
    <citation type="submission" date="2019-01" db="EMBL/GenBank/DDBJ databases">
        <title>Comparative genomic analysis of Brevibacterium aurantiacum sheds light on its evolution and its adaptation to smear-ripened cheeses.</title>
        <authorList>
            <person name="Moineau S."/>
        </authorList>
    </citation>
    <scope>NUCLEOTIDE SEQUENCE [LARGE SCALE GENOMIC DNA]</scope>
    <source>
        <strain evidence="6 16">SMQ-1417</strain>
    </source>
</reference>
<dbReference type="InterPro" id="IPR036452">
    <property type="entry name" value="Ribo_hydro-like"/>
</dbReference>
<dbReference type="Proteomes" id="UP000234300">
    <property type="component" value="Unassembled WGS sequence"/>
</dbReference>
<dbReference type="KEGG" id="blin:BLSMQ_1587"/>
<accession>A0A2A3Z201</accession>
<evidence type="ECO:0000256" key="2">
    <source>
        <dbReference type="ARBA" id="ARBA00023295"/>
    </source>
</evidence>
<dbReference type="EMBL" id="FXYZ01000008">
    <property type="protein sequence ID" value="SMX86677.1"/>
    <property type="molecule type" value="Genomic_DNA"/>
</dbReference>
<dbReference type="OrthoDB" id="9797882at2"/>
<evidence type="ECO:0000313" key="11">
    <source>
        <dbReference type="Proteomes" id="UP000094793"/>
    </source>
</evidence>
<dbReference type="GO" id="GO:0006152">
    <property type="term" value="P:purine nucleoside catabolic process"/>
    <property type="evidence" value="ECO:0007669"/>
    <property type="project" value="TreeGrafter"/>
</dbReference>
<evidence type="ECO:0000313" key="9">
    <source>
        <dbReference type="EMBL" id="SMX85685.1"/>
    </source>
</evidence>
<evidence type="ECO:0000313" key="7">
    <source>
        <dbReference type="EMBL" id="PCC45405.1"/>
    </source>
</evidence>
<reference evidence="15" key="4">
    <citation type="submission" date="2017-03" db="EMBL/GenBank/DDBJ databases">
        <authorList>
            <person name="Monnet C."/>
        </authorList>
    </citation>
    <scope>NUCLEOTIDE SEQUENCE [LARGE SCALE GENOMIC DNA]</scope>
    <source>
        <strain evidence="15">ATCC 9175</strain>
    </source>
</reference>
<feature type="domain" description="Inosine/uridine-preferring nucleoside hydrolase" evidence="4">
    <location>
        <begin position="8"/>
        <end position="369"/>
    </location>
</feature>
<dbReference type="GO" id="GO:0045437">
    <property type="term" value="F:uridine nucleosidase activity"/>
    <property type="evidence" value="ECO:0007669"/>
    <property type="project" value="UniProtKB-ARBA"/>
</dbReference>
<dbReference type="EC" id="3.2.2.1" evidence="5"/>
<name>A0A1D7W2P4_BREAU</name>
<evidence type="ECO:0000313" key="6">
    <source>
        <dbReference type="EMBL" id="AZT93204.1"/>
    </source>
</evidence>
<evidence type="ECO:0000313" key="12">
    <source>
        <dbReference type="Proteomes" id="UP000217564"/>
    </source>
</evidence>
<dbReference type="SUPFAM" id="SSF53590">
    <property type="entry name" value="Nucleoside hydrolase"/>
    <property type="match status" value="1"/>
</dbReference>
<evidence type="ECO:0000256" key="1">
    <source>
        <dbReference type="ARBA" id="ARBA00022801"/>
    </source>
</evidence>
<organism evidence="5 11">
    <name type="scientific">Brevibacterium aurantiacum</name>
    <dbReference type="NCBI Taxonomy" id="273384"/>
    <lineage>
        <taxon>Bacteria</taxon>
        <taxon>Bacillati</taxon>
        <taxon>Actinomycetota</taxon>
        <taxon>Actinomycetes</taxon>
        <taxon>Micrococcales</taxon>
        <taxon>Brevibacteriaceae</taxon>
        <taxon>Brevibacterium</taxon>
    </lineage>
</organism>
<reference evidence="13 14" key="5">
    <citation type="submission" date="2017-03" db="EMBL/GenBank/DDBJ databases">
        <authorList>
            <person name="Afonso C.L."/>
            <person name="Miller P.J."/>
            <person name="Scott M.A."/>
            <person name="Spackman E."/>
            <person name="Goraichik I."/>
            <person name="Dimitrov K.M."/>
            <person name="Suarez D.L."/>
            <person name="Swayne D.E."/>
        </authorList>
    </citation>
    <scope>NUCLEOTIDE SEQUENCE [LARGE SCALE GENOMIC DNA]</scope>
    <source>
        <strain evidence="10">6</strain>
        <strain evidence="14">6(3)</strain>
        <strain evidence="9">8</strain>
        <strain evidence="13">8(6)</strain>
        <strain evidence="8">ATCC 9175</strain>
    </source>
</reference>
<dbReference type="Proteomes" id="UP000234525">
    <property type="component" value="Unassembled WGS sequence"/>
</dbReference>
<dbReference type="Pfam" id="PF01156">
    <property type="entry name" value="IU_nuc_hydro"/>
    <property type="match status" value="1"/>
</dbReference>
<keyword evidence="2 5" id="KW-0326">Glycosidase</keyword>
<dbReference type="AlphaFoldDB" id="A0A1D7W2P4"/>
<evidence type="ECO:0000313" key="8">
    <source>
        <dbReference type="EMBL" id="SMX80712.1"/>
    </source>
</evidence>
<evidence type="ECO:0000313" key="13">
    <source>
        <dbReference type="Proteomes" id="UP000234300"/>
    </source>
</evidence>
<evidence type="ECO:0000313" key="14">
    <source>
        <dbReference type="Proteomes" id="UP000234327"/>
    </source>
</evidence>
<dbReference type="InterPro" id="IPR001910">
    <property type="entry name" value="Inosine/uridine_hydrolase_dom"/>
</dbReference>
<dbReference type="PANTHER" id="PTHR12304:SF4">
    <property type="entry name" value="URIDINE NUCLEOSIDASE"/>
    <property type="match status" value="1"/>
</dbReference>
<dbReference type="EMBL" id="NRGP01000027">
    <property type="protein sequence ID" value="PCC45405.1"/>
    <property type="molecule type" value="Genomic_DNA"/>
</dbReference>
<dbReference type="Proteomes" id="UP000217564">
    <property type="component" value="Unassembled WGS sequence"/>
</dbReference>
<dbReference type="GO" id="GO:0005829">
    <property type="term" value="C:cytosol"/>
    <property type="evidence" value="ECO:0007669"/>
    <property type="project" value="TreeGrafter"/>
</dbReference>
<dbReference type="RefSeq" id="WP_069599945.1">
    <property type="nucleotide sequence ID" value="NZ_BJME01000024.1"/>
</dbReference>
<sequence>MPPHLPLFLDCDPGIDDAIALGYLLCQDDVDIIGIAASGGNVSTAQVSVNAQGWLELAGRTDIPIHPGSEFPTAWSVGDLARDPVDGSPAEPEYADLTHGPTGAGYAHLPTPTATASSTSAAQAWVDAARAHPGELIGVVIGPATNLALALAIEPELPRLMGRLFIMGGAFNYRGNTHPTTEWNVTFDPEATATVINAFDHAHSQGTHRALPVIAPIEATEALEMTPARLSTILDRAASLHERAGESSAAGGTWDAWLAQMAEALRFYFEFHEWDGLGYIAHIHDPFVLACALEWARGDQGRPTSAGREEPIANGTRGTLPWASTICAPVDVELTGKLTRGETVADWLGRWGKGVNAEIIRTIDAQTFLDHLGETLSKGPQHDHDAQAVWAGADTHRRSRTNPER</sequence>
<dbReference type="InterPro" id="IPR015910">
    <property type="entry name" value="I/U_nuclsd_hydro_CS"/>
</dbReference>
<dbReference type="InterPro" id="IPR023186">
    <property type="entry name" value="IUNH"/>
</dbReference>
<dbReference type="EMBL" id="CP025330">
    <property type="protein sequence ID" value="AZT93204.1"/>
    <property type="molecule type" value="Genomic_DNA"/>
</dbReference>
<proteinExistence type="predicted"/>
<dbReference type="EMBL" id="CP017150">
    <property type="protein sequence ID" value="AOP53297.1"/>
    <property type="molecule type" value="Genomic_DNA"/>
</dbReference>
<gene>
    <name evidence="8" type="ORF">BAUR9175_01871</name>
    <name evidence="10" type="ORF">BAURA63_02258</name>
    <name evidence="9" type="ORF">BAURA86_01596</name>
    <name evidence="5" type="ORF">BLSMQ_1587</name>
    <name evidence="7" type="ORF">CIK64_16320</name>
    <name evidence="6" type="ORF">CXR23_08635</name>
</gene>
<keyword evidence="15" id="KW-1185">Reference proteome</keyword>
<reference evidence="11" key="2">
    <citation type="submission" date="2016-09" db="EMBL/GenBank/DDBJ databases">
        <title>Complete Genome Sequence of Brevibacterium linens SMQ-1335.</title>
        <authorList>
            <person name="de Melo A.G."/>
            <person name="Labrie S.J."/>
            <person name="Dumaresq J."/>
            <person name="Roberts R.J."/>
            <person name="Tremblay D.M."/>
            <person name="Moineau S."/>
        </authorList>
    </citation>
    <scope>NUCLEOTIDE SEQUENCE [LARGE SCALE GENOMIC DNA]</scope>
    <source>
        <strain evidence="11">SMQ-1335</strain>
    </source>
</reference>
<dbReference type="PANTHER" id="PTHR12304">
    <property type="entry name" value="INOSINE-URIDINE PREFERRING NUCLEOSIDE HYDROLASE"/>
    <property type="match status" value="1"/>
</dbReference>
<dbReference type="EMBL" id="FXZB01000011">
    <property type="protein sequence ID" value="SMX80712.1"/>
    <property type="molecule type" value="Genomic_DNA"/>
</dbReference>
<evidence type="ECO:0000313" key="15">
    <source>
        <dbReference type="Proteomes" id="UP000234525"/>
    </source>
</evidence>
<dbReference type="EMBL" id="FXZI01000004">
    <property type="protein sequence ID" value="SMX85685.1"/>
    <property type="molecule type" value="Genomic_DNA"/>
</dbReference>
<evidence type="ECO:0000259" key="4">
    <source>
        <dbReference type="Pfam" id="PF01156"/>
    </source>
</evidence>
<evidence type="ECO:0000313" key="10">
    <source>
        <dbReference type="EMBL" id="SMX86677.1"/>
    </source>
</evidence>
<dbReference type="Proteomes" id="UP000234327">
    <property type="component" value="Unassembled WGS sequence"/>
</dbReference>
<accession>A0A2H1JGT7</accession>
<feature type="region of interest" description="Disordered" evidence="3">
    <location>
        <begin position="82"/>
        <end position="114"/>
    </location>
</feature>